<feature type="transmembrane region" description="Helical" evidence="1">
    <location>
        <begin position="91"/>
        <end position="111"/>
    </location>
</feature>
<accession>A0A6N8FBH9</accession>
<dbReference type="OrthoDB" id="9790341at2"/>
<evidence type="ECO:0008006" key="4">
    <source>
        <dbReference type="Google" id="ProtNLM"/>
    </source>
</evidence>
<sequence length="147" mass="17151">MKINKSNLMQHKSKPAVPELKEFALTISWAFPLFFSVILPWLFNYAWQVWPLVISLVLMSLYLLKPAWLWLPHRIWMTIAGAIGWFNTRIILGLCFYLLIAPIGFILKLFGKLQYQTKISQKSSQNAPSNYVKVEAKSDKKNLEYPF</sequence>
<organism evidence="2 3">
    <name type="scientific">Psychrosphaera haliotis</name>
    <dbReference type="NCBI Taxonomy" id="555083"/>
    <lineage>
        <taxon>Bacteria</taxon>
        <taxon>Pseudomonadati</taxon>
        <taxon>Pseudomonadota</taxon>
        <taxon>Gammaproteobacteria</taxon>
        <taxon>Alteromonadales</taxon>
        <taxon>Pseudoalteromonadaceae</taxon>
        <taxon>Psychrosphaera</taxon>
    </lineage>
</organism>
<proteinExistence type="predicted"/>
<evidence type="ECO:0000256" key="1">
    <source>
        <dbReference type="SAM" id="Phobius"/>
    </source>
</evidence>
<evidence type="ECO:0000313" key="2">
    <source>
        <dbReference type="EMBL" id="MUH72350.1"/>
    </source>
</evidence>
<name>A0A6N8FBH9_9GAMM</name>
<evidence type="ECO:0000313" key="3">
    <source>
        <dbReference type="Proteomes" id="UP000439994"/>
    </source>
</evidence>
<dbReference type="RefSeq" id="WP_155695538.1">
    <property type="nucleotide sequence ID" value="NZ_WOCD01000003.1"/>
</dbReference>
<feature type="transmembrane region" description="Helical" evidence="1">
    <location>
        <begin position="49"/>
        <end position="71"/>
    </location>
</feature>
<dbReference type="InterPro" id="IPR045781">
    <property type="entry name" value="SxtJ"/>
</dbReference>
<gene>
    <name evidence="2" type="ORF">GNP35_07585</name>
</gene>
<dbReference type="EMBL" id="WOCD01000003">
    <property type="protein sequence ID" value="MUH72350.1"/>
    <property type="molecule type" value="Genomic_DNA"/>
</dbReference>
<protein>
    <recommendedName>
        <fullName evidence="4">SxtJ</fullName>
    </recommendedName>
</protein>
<dbReference type="Proteomes" id="UP000439994">
    <property type="component" value="Unassembled WGS sequence"/>
</dbReference>
<dbReference type="Pfam" id="PF19588">
    <property type="entry name" value="SxtJ"/>
    <property type="match status" value="1"/>
</dbReference>
<keyword evidence="1" id="KW-0472">Membrane</keyword>
<keyword evidence="1" id="KW-1133">Transmembrane helix</keyword>
<comment type="caution">
    <text evidence="2">The sequence shown here is derived from an EMBL/GenBank/DDBJ whole genome shotgun (WGS) entry which is preliminary data.</text>
</comment>
<keyword evidence="1" id="KW-0812">Transmembrane</keyword>
<feature type="transmembrane region" description="Helical" evidence="1">
    <location>
        <begin position="20"/>
        <end position="43"/>
    </location>
</feature>
<dbReference type="AlphaFoldDB" id="A0A6N8FBH9"/>
<keyword evidence="3" id="KW-1185">Reference proteome</keyword>
<reference evidence="2 3" key="1">
    <citation type="submission" date="2019-11" db="EMBL/GenBank/DDBJ databases">
        <title>P. haliotis isolates from Z. marina roots.</title>
        <authorList>
            <person name="Cohen M."/>
            <person name="Jospin G."/>
            <person name="Eisen J.A."/>
            <person name="Coil D.A."/>
        </authorList>
    </citation>
    <scope>NUCLEOTIDE SEQUENCE [LARGE SCALE GENOMIC DNA]</scope>
    <source>
        <strain evidence="2 3">UCD-MCMsp1aY</strain>
    </source>
</reference>